<keyword evidence="2" id="KW-1185">Reference proteome</keyword>
<protein>
    <submittedName>
        <fullName evidence="1">Putative sigma-54 modulation protein</fullName>
    </submittedName>
</protein>
<proteinExistence type="predicted"/>
<dbReference type="InterPro" id="IPR003489">
    <property type="entry name" value="RHF/RaiA"/>
</dbReference>
<name>A0A1K1MEI9_9FLAO</name>
<gene>
    <name evidence="1" type="ORF">SAMN05660313_00559</name>
</gene>
<dbReference type="OrthoDB" id="9808702at2"/>
<dbReference type="STRING" id="76595.SAMN05660313_00559"/>
<evidence type="ECO:0000313" key="2">
    <source>
        <dbReference type="Proteomes" id="UP000183257"/>
    </source>
</evidence>
<reference evidence="2" key="1">
    <citation type="submission" date="2016-11" db="EMBL/GenBank/DDBJ databases">
        <authorList>
            <person name="Varghese N."/>
            <person name="Submissions S."/>
        </authorList>
    </citation>
    <scope>NUCLEOTIDE SEQUENCE [LARGE SCALE GENOMIC DNA]</scope>
    <source>
        <strain evidence="2">DSM 24786</strain>
    </source>
</reference>
<evidence type="ECO:0000313" key="1">
    <source>
        <dbReference type="EMBL" id="SFW21565.1"/>
    </source>
</evidence>
<dbReference type="InterPro" id="IPR036567">
    <property type="entry name" value="RHF-like"/>
</dbReference>
<dbReference type="Proteomes" id="UP000183257">
    <property type="component" value="Unassembled WGS sequence"/>
</dbReference>
<dbReference type="CDD" id="cd00552">
    <property type="entry name" value="RaiA"/>
    <property type="match status" value="1"/>
</dbReference>
<dbReference type="RefSeq" id="WP_072302229.1">
    <property type="nucleotide sequence ID" value="NZ_CBDUMO010000046.1"/>
</dbReference>
<organism evidence="1 2">
    <name type="scientific">Cellulophaga fucicola</name>
    <dbReference type="NCBI Taxonomy" id="76595"/>
    <lineage>
        <taxon>Bacteria</taxon>
        <taxon>Pseudomonadati</taxon>
        <taxon>Bacteroidota</taxon>
        <taxon>Flavobacteriia</taxon>
        <taxon>Flavobacteriales</taxon>
        <taxon>Flavobacteriaceae</taxon>
        <taxon>Cellulophaga</taxon>
    </lineage>
</organism>
<dbReference type="Gene3D" id="3.30.160.100">
    <property type="entry name" value="Ribosome hibernation promotion factor-like"/>
    <property type="match status" value="1"/>
</dbReference>
<sequence length="100" mass="11256">MNINFHYDGVTASNRLEILIAKKIDKLFNKYDFIVSADVFFKKENTSSPEKGKVIGVRLSAPGPRLFSESSEASYEAAITSSVDDLSRQLEKRKAKMKTH</sequence>
<dbReference type="SUPFAM" id="SSF69754">
    <property type="entry name" value="Ribosome binding protein Y (YfiA homologue)"/>
    <property type="match status" value="1"/>
</dbReference>
<dbReference type="EMBL" id="FPIY01000001">
    <property type="protein sequence ID" value="SFW21565.1"/>
    <property type="molecule type" value="Genomic_DNA"/>
</dbReference>
<dbReference type="AlphaFoldDB" id="A0A1K1MEI9"/>
<dbReference type="Pfam" id="PF02482">
    <property type="entry name" value="Ribosomal_S30AE"/>
    <property type="match status" value="1"/>
</dbReference>
<accession>A0A1K1MEI9</accession>